<accession>A0A158G853</accession>
<evidence type="ECO:0000259" key="7">
    <source>
        <dbReference type="PROSITE" id="PS50801"/>
    </source>
</evidence>
<dbReference type="Gene3D" id="3.30.750.24">
    <property type="entry name" value="STAS domain"/>
    <property type="match status" value="1"/>
</dbReference>
<evidence type="ECO:0000256" key="5">
    <source>
        <dbReference type="SAM" id="Phobius"/>
    </source>
</evidence>
<feature type="transmembrane region" description="Helical" evidence="5">
    <location>
        <begin position="138"/>
        <end position="162"/>
    </location>
</feature>
<comment type="subcellular location">
    <subcellularLocation>
        <location evidence="1">Membrane</location>
        <topology evidence="1">Multi-pass membrane protein</topology>
    </subcellularLocation>
</comment>
<keyword evidence="4 5" id="KW-0472">Membrane</keyword>
<feature type="chain" id="PRO_5011109613" evidence="6">
    <location>
        <begin position="26"/>
        <end position="489"/>
    </location>
</feature>
<evidence type="ECO:0000256" key="4">
    <source>
        <dbReference type="ARBA" id="ARBA00023136"/>
    </source>
</evidence>
<dbReference type="RefSeq" id="WP_327382053.1">
    <property type="nucleotide sequence ID" value="NZ_FCON02000010.1"/>
</dbReference>
<dbReference type="CDD" id="cd07042">
    <property type="entry name" value="STAS_SulP_like_sulfate_transporter"/>
    <property type="match status" value="1"/>
</dbReference>
<keyword evidence="3 5" id="KW-1133">Transmembrane helix</keyword>
<feature type="transmembrane region" description="Helical" evidence="5">
    <location>
        <begin position="182"/>
        <end position="205"/>
    </location>
</feature>
<feature type="transmembrane region" description="Helical" evidence="5">
    <location>
        <begin position="105"/>
        <end position="126"/>
    </location>
</feature>
<dbReference type="InterPro" id="IPR036513">
    <property type="entry name" value="STAS_dom_sf"/>
</dbReference>
<feature type="transmembrane region" description="Helical" evidence="5">
    <location>
        <begin position="310"/>
        <end position="340"/>
    </location>
</feature>
<dbReference type="InterPro" id="IPR011547">
    <property type="entry name" value="SLC26A/SulP_dom"/>
</dbReference>
<keyword evidence="9" id="KW-1185">Reference proteome</keyword>
<dbReference type="InterPro" id="IPR002645">
    <property type="entry name" value="STAS_dom"/>
</dbReference>
<feature type="transmembrane region" description="Helical" evidence="5">
    <location>
        <begin position="35"/>
        <end position="57"/>
    </location>
</feature>
<protein>
    <submittedName>
        <fullName evidence="8">Sulfate transporter membrane protein</fullName>
    </submittedName>
</protein>
<evidence type="ECO:0000256" key="1">
    <source>
        <dbReference type="ARBA" id="ARBA00004141"/>
    </source>
</evidence>
<dbReference type="Proteomes" id="UP000054770">
    <property type="component" value="Unassembled WGS sequence"/>
</dbReference>
<dbReference type="PANTHER" id="PTHR11814">
    <property type="entry name" value="SULFATE TRANSPORTER"/>
    <property type="match status" value="1"/>
</dbReference>
<dbReference type="EMBL" id="FCON02000010">
    <property type="protein sequence ID" value="SAL28246.1"/>
    <property type="molecule type" value="Genomic_DNA"/>
</dbReference>
<feature type="domain" description="STAS" evidence="7">
    <location>
        <begin position="367"/>
        <end position="480"/>
    </location>
</feature>
<feature type="transmembrane region" description="Helical" evidence="5">
    <location>
        <begin position="257"/>
        <end position="289"/>
    </location>
</feature>
<name>A0A158G853_9BURK</name>
<gene>
    <name evidence="8" type="ORF">AWB68_01366</name>
</gene>
<evidence type="ECO:0000256" key="6">
    <source>
        <dbReference type="SAM" id="SignalP"/>
    </source>
</evidence>
<organism evidence="8 9">
    <name type="scientific">Caballeronia choica</name>
    <dbReference type="NCBI Taxonomy" id="326476"/>
    <lineage>
        <taxon>Bacteria</taxon>
        <taxon>Pseudomonadati</taxon>
        <taxon>Pseudomonadota</taxon>
        <taxon>Betaproteobacteria</taxon>
        <taxon>Burkholderiales</taxon>
        <taxon>Burkholderiaceae</taxon>
        <taxon>Caballeronia</taxon>
    </lineage>
</organism>
<feature type="signal peptide" evidence="6">
    <location>
        <begin position="1"/>
        <end position="25"/>
    </location>
</feature>
<keyword evidence="6" id="KW-0732">Signal</keyword>
<evidence type="ECO:0000256" key="2">
    <source>
        <dbReference type="ARBA" id="ARBA00022692"/>
    </source>
</evidence>
<evidence type="ECO:0000313" key="8">
    <source>
        <dbReference type="EMBL" id="SAL28246.1"/>
    </source>
</evidence>
<dbReference type="Pfam" id="PF00916">
    <property type="entry name" value="Sulfate_transp"/>
    <property type="match status" value="1"/>
</dbReference>
<dbReference type="Pfam" id="PF01740">
    <property type="entry name" value="STAS"/>
    <property type="match status" value="1"/>
</dbReference>
<comment type="caution">
    <text evidence="8">The sequence shown here is derived from an EMBL/GenBank/DDBJ whole genome shotgun (WGS) entry which is preliminary data.</text>
</comment>
<dbReference type="AlphaFoldDB" id="A0A158G853"/>
<evidence type="ECO:0000256" key="3">
    <source>
        <dbReference type="ARBA" id="ARBA00022989"/>
    </source>
</evidence>
<dbReference type="SUPFAM" id="SSF52091">
    <property type="entry name" value="SpoIIaa-like"/>
    <property type="match status" value="1"/>
</dbReference>
<dbReference type="GO" id="GO:0016020">
    <property type="term" value="C:membrane"/>
    <property type="evidence" value="ECO:0007669"/>
    <property type="project" value="UniProtKB-SubCell"/>
</dbReference>
<reference evidence="8" key="1">
    <citation type="submission" date="2016-01" db="EMBL/GenBank/DDBJ databases">
        <authorList>
            <person name="Peeters C."/>
        </authorList>
    </citation>
    <scope>NUCLEOTIDE SEQUENCE [LARGE SCALE GENOMIC DNA]</scope>
    <source>
        <strain evidence="8">LMG 22940</strain>
    </source>
</reference>
<proteinExistence type="predicted"/>
<feature type="transmembrane region" description="Helical" evidence="5">
    <location>
        <begin position="64"/>
        <end position="85"/>
    </location>
</feature>
<dbReference type="PROSITE" id="PS50801">
    <property type="entry name" value="STAS"/>
    <property type="match status" value="1"/>
</dbReference>
<evidence type="ECO:0000313" key="9">
    <source>
        <dbReference type="Proteomes" id="UP000054770"/>
    </source>
</evidence>
<sequence length="489" mass="51055">MLSVSTTTTLAILAASAVGQATAHADPSKALTAMATLVVLVGVMLAMASAFRLGFLANFISEPVLIGFKAGIAVVIVVDQIPKLLGIHFTKGSFFHNLAAIAEGIPHASIPTVAVSALTAGTLIAFRRFMPRAPAPLIALAGAVAVVSLLGLVAHGVATVGYVPTGLPSLTMPDISLVRELWSIALGTALMSFTETVAAGRAFAVDGEPTPRANRELFATGLANLGGAFFGAMPAGGGTTQTAVNRQAGACTQAAELVTAAIALGSMLLLAPLIGLIPHAALGAVVVVYSAGLFKPAEFRAILRVRQTELVWACVALVGVVVLGTLHGIIVAIVVSLVALAHQVSNPPVYALRRKPGTNVFRPVSAEHPDDESVSGMLVLRPEGRIFFANAEHVAIKIRALIVESRPRVVTIDLGGVFDIEYTALKMLTQAEQHLRQRGVALWLADLNPGVLEMVHRSPLGDTLGRERMFFNVEQAIERYRNAIAEGGV</sequence>
<dbReference type="InterPro" id="IPR001902">
    <property type="entry name" value="SLC26A/SulP_fam"/>
</dbReference>
<keyword evidence="2 5" id="KW-0812">Transmembrane</keyword>
<feature type="transmembrane region" description="Helical" evidence="5">
    <location>
        <begin position="217"/>
        <end position="237"/>
    </location>
</feature>
<dbReference type="GO" id="GO:0055085">
    <property type="term" value="P:transmembrane transport"/>
    <property type="evidence" value="ECO:0007669"/>
    <property type="project" value="InterPro"/>
</dbReference>